<dbReference type="Proteomes" id="UP000002149">
    <property type="component" value="Chromosome 1"/>
</dbReference>
<evidence type="ECO:0000313" key="3">
    <source>
        <dbReference type="Proteomes" id="UP000002149"/>
    </source>
</evidence>
<dbReference type="InParanoid" id="Q5KP02"/>
<dbReference type="InterPro" id="IPR001087">
    <property type="entry name" value="GDSL"/>
</dbReference>
<dbReference type="PANTHER" id="PTHR21325">
    <property type="entry name" value="PHOSPHOLIPASE B, PLB1"/>
    <property type="match status" value="1"/>
</dbReference>
<evidence type="ECO:0000256" key="1">
    <source>
        <dbReference type="SAM" id="SignalP"/>
    </source>
</evidence>
<accession>Q55ZN9</accession>
<organism evidence="2 3">
    <name type="scientific">Cryptococcus deneoformans (strain JEC21 / ATCC MYA-565)</name>
    <name type="common">Cryptococcus neoformans var. neoformans serotype D</name>
    <dbReference type="NCBI Taxonomy" id="214684"/>
    <lineage>
        <taxon>Eukaryota</taxon>
        <taxon>Fungi</taxon>
        <taxon>Dikarya</taxon>
        <taxon>Basidiomycota</taxon>
        <taxon>Agaricomycotina</taxon>
        <taxon>Tremellomycetes</taxon>
        <taxon>Tremellales</taxon>
        <taxon>Cryptococcaceae</taxon>
        <taxon>Cryptococcus</taxon>
        <taxon>Cryptococcus neoformans species complex</taxon>
    </lineage>
</organism>
<gene>
    <name evidence="2" type="ordered locus">CNA04690</name>
</gene>
<dbReference type="EMBL" id="AE017341">
    <property type="protein sequence ID" value="AAW41038.1"/>
    <property type="molecule type" value="Genomic_DNA"/>
</dbReference>
<dbReference type="GO" id="GO:0004620">
    <property type="term" value="F:phospholipase activity"/>
    <property type="evidence" value="ECO:0000318"/>
    <property type="project" value="GO_Central"/>
</dbReference>
<reference evidence="2 3" key="1">
    <citation type="journal article" date="2005" name="Science">
        <title>The genome of the basidiomycetous yeast and human pathogen Cryptococcus neoformans.</title>
        <authorList>
            <person name="Loftus B.J."/>
            <person name="Fung E."/>
            <person name="Roncaglia P."/>
            <person name="Rowley D."/>
            <person name="Amedeo P."/>
            <person name="Bruno D."/>
            <person name="Vamathevan J."/>
            <person name="Miranda M."/>
            <person name="Anderson I.J."/>
            <person name="Fraser J.A."/>
            <person name="Allen J.E."/>
            <person name="Bosdet I.E."/>
            <person name="Brent M.R."/>
            <person name="Chiu R."/>
            <person name="Doering T.L."/>
            <person name="Donlin M.J."/>
            <person name="D'Souza C.A."/>
            <person name="Fox D.S."/>
            <person name="Grinberg V."/>
            <person name="Fu J."/>
            <person name="Fukushima M."/>
            <person name="Haas B.J."/>
            <person name="Huang J.C."/>
            <person name="Janbon G."/>
            <person name="Jones S.J."/>
            <person name="Koo H.L."/>
            <person name="Krzywinski M.I."/>
            <person name="Kwon-Chung J.K."/>
            <person name="Lengeler K.B."/>
            <person name="Maiti R."/>
            <person name="Marra M.A."/>
            <person name="Marra R.E."/>
            <person name="Mathewson C.A."/>
            <person name="Mitchell T.G."/>
            <person name="Pertea M."/>
            <person name="Riggs F.R."/>
            <person name="Salzberg S.L."/>
            <person name="Schein J.E."/>
            <person name="Shvartsbeyn A."/>
            <person name="Shin H."/>
            <person name="Shumway M."/>
            <person name="Specht C.A."/>
            <person name="Suh B.B."/>
            <person name="Tenney A."/>
            <person name="Utterback T.R."/>
            <person name="Wickes B.L."/>
            <person name="Wortman J.R."/>
            <person name="Wye N.H."/>
            <person name="Kronstad J.W."/>
            <person name="Lodge J.K."/>
            <person name="Heitman J."/>
            <person name="Davis R.W."/>
            <person name="Fraser C.M."/>
            <person name="Hyman R.W."/>
        </authorList>
    </citation>
    <scope>NUCLEOTIDE SEQUENCE [LARGE SCALE GENOMIC DNA]</scope>
    <source>
        <strain evidence="3">JEC21 / ATCC MYA-565</strain>
    </source>
</reference>
<feature type="signal peptide" evidence="1">
    <location>
        <begin position="1"/>
        <end position="25"/>
    </location>
</feature>
<dbReference type="InterPro" id="IPR036514">
    <property type="entry name" value="SGNH_hydro_sf"/>
</dbReference>
<dbReference type="SUPFAM" id="SSF52266">
    <property type="entry name" value="SGNH hydrolase"/>
    <property type="match status" value="1"/>
</dbReference>
<dbReference type="GO" id="GO:0006644">
    <property type="term" value="P:phospholipid metabolic process"/>
    <property type="evidence" value="ECO:0000318"/>
    <property type="project" value="GO_Central"/>
</dbReference>
<dbReference type="Pfam" id="PF00657">
    <property type="entry name" value="Lipase_GDSL"/>
    <property type="match status" value="1"/>
</dbReference>
<dbReference type="RefSeq" id="XP_566857.1">
    <property type="nucleotide sequence ID" value="XM_566857.2"/>
</dbReference>
<dbReference type="VEuPathDB" id="FungiDB:CNA04690"/>
<dbReference type="HOGENOM" id="CLU_063298_0_0_1"/>
<name>Q5KP02_CRYD1</name>
<evidence type="ECO:0000313" key="2">
    <source>
        <dbReference type="EMBL" id="AAW41038.1"/>
    </source>
</evidence>
<proteinExistence type="predicted"/>
<keyword evidence="1" id="KW-0732">Signal</keyword>
<dbReference type="InterPro" id="IPR038885">
    <property type="entry name" value="PLB1"/>
</dbReference>
<dbReference type="PANTHER" id="PTHR21325:SF31">
    <property type="entry name" value="GH22081P-RELATED"/>
    <property type="match status" value="1"/>
</dbReference>
<dbReference type="PaxDb" id="214684-Q5KP02"/>
<dbReference type="OMA" id="HRVGCHC"/>
<dbReference type="InterPro" id="IPR035547">
    <property type="entry name" value="Phospholipase_B"/>
</dbReference>
<dbReference type="CDD" id="cd01824">
    <property type="entry name" value="Phospholipase_B_like"/>
    <property type="match status" value="1"/>
</dbReference>
<dbReference type="AlphaFoldDB" id="Q5KP02"/>
<protein>
    <submittedName>
        <fullName evidence="2">Expressed protein</fullName>
    </submittedName>
</protein>
<sequence length="427" mass="47470">MWIHRYSPIVQFLLVLALVPLNCWSLPPHLPKPQLPGKLVPFSRLHECPSLPSRAYPTVAKDVRPDDFRVVMALGDSITAGLLARGSRSSSASSAPSQVDPQRPLLPFLDIQEYRGLSYPIGSDPGAITIPEILRHFSPSAKEIPGSSKGKHPPVTCLNGWGIKGCAERPEEDGLNAAVSGSVSSGLLRQVEDFILPRLKDMEIRKEDWKFVNLGIGANDICSFCLYSNMTDIDFNGSPKRFAKDIKRAVNALRKNVPNIIINIIGLFRVSAIYKLTLKDPYCQPPLFPYPIPHFPLGCSCALLPGPTGDWTRQKMDELGEAYDEAVLEIVREWEKEDDEHFGAIWQPGTAIDLPNYPITALSPIDCFHPSEASHQRMAAGIWNRLTLSLEEKYLPISWDDEIMVRCLEEDDRVSVGMVSESFRGAS</sequence>
<dbReference type="OrthoDB" id="10265800at2759"/>
<dbReference type="eggNOG" id="KOG3670">
    <property type="taxonomic scope" value="Eukaryota"/>
</dbReference>
<feature type="chain" id="PRO_5004257932" evidence="1">
    <location>
        <begin position="26"/>
        <end position="427"/>
    </location>
</feature>
<dbReference type="GeneID" id="3253295"/>
<dbReference type="KEGG" id="cne:CNA04690"/>
<accession>Q5KP02</accession>
<keyword evidence="3" id="KW-1185">Reference proteome</keyword>
<dbReference type="Gene3D" id="3.40.50.1110">
    <property type="entry name" value="SGNH hydrolase"/>
    <property type="match status" value="1"/>
</dbReference>